<organism evidence="3 4">
    <name type="scientific">Patella caerulea</name>
    <name type="common">Rayed Mediterranean limpet</name>
    <dbReference type="NCBI Taxonomy" id="87958"/>
    <lineage>
        <taxon>Eukaryota</taxon>
        <taxon>Metazoa</taxon>
        <taxon>Spiralia</taxon>
        <taxon>Lophotrochozoa</taxon>
        <taxon>Mollusca</taxon>
        <taxon>Gastropoda</taxon>
        <taxon>Patellogastropoda</taxon>
        <taxon>Patelloidea</taxon>
        <taxon>Patellidae</taxon>
        <taxon>Patella</taxon>
    </lineage>
</organism>
<reference evidence="3 4" key="1">
    <citation type="submission" date="2024-01" db="EMBL/GenBank/DDBJ databases">
        <title>The genome of the rayed Mediterranean limpet Patella caerulea (Linnaeus, 1758).</title>
        <authorList>
            <person name="Anh-Thu Weber A."/>
            <person name="Halstead-Nussloch G."/>
        </authorList>
    </citation>
    <scope>NUCLEOTIDE SEQUENCE [LARGE SCALE GENOMIC DNA]</scope>
    <source>
        <strain evidence="3">AATW-2023a</strain>
        <tissue evidence="3">Whole specimen</tissue>
    </source>
</reference>
<keyword evidence="4" id="KW-1185">Reference proteome</keyword>
<dbReference type="InterPro" id="IPR046342">
    <property type="entry name" value="CBS_dom_sf"/>
</dbReference>
<dbReference type="InterPro" id="IPR018490">
    <property type="entry name" value="cNMP-bd_dom_sf"/>
</dbReference>
<dbReference type="Proteomes" id="UP001347796">
    <property type="component" value="Unassembled WGS sequence"/>
</dbReference>
<dbReference type="CDD" id="cd00038">
    <property type="entry name" value="CAP_ED"/>
    <property type="match status" value="1"/>
</dbReference>
<feature type="compositionally biased region" description="Basic and acidic residues" evidence="1">
    <location>
        <begin position="282"/>
        <end position="296"/>
    </location>
</feature>
<gene>
    <name evidence="3" type="ORF">SNE40_012907</name>
</gene>
<dbReference type="InterPro" id="IPR000595">
    <property type="entry name" value="cNMP-bd_dom"/>
</dbReference>
<proteinExistence type="predicted"/>
<dbReference type="Gene3D" id="3.10.580.10">
    <property type="entry name" value="CBS-domain"/>
    <property type="match status" value="1"/>
</dbReference>
<protein>
    <recommendedName>
        <fullName evidence="2">Cyclic nucleotide-binding domain-containing protein</fullName>
    </recommendedName>
</protein>
<dbReference type="PANTHER" id="PTHR12064:SF94">
    <property type="entry name" value="UNEXTENDED PROTEIN"/>
    <property type="match status" value="1"/>
</dbReference>
<dbReference type="PANTHER" id="PTHR12064">
    <property type="entry name" value="METAL TRANSPORTER CNNM"/>
    <property type="match status" value="1"/>
</dbReference>
<dbReference type="InterPro" id="IPR045095">
    <property type="entry name" value="ACDP"/>
</dbReference>
<dbReference type="Pfam" id="PF25562">
    <property type="entry name" value="CNBH_CNNM2_C"/>
    <property type="match status" value="1"/>
</dbReference>
<dbReference type="GO" id="GO:0022857">
    <property type="term" value="F:transmembrane transporter activity"/>
    <property type="evidence" value="ECO:0007669"/>
    <property type="project" value="TreeGrafter"/>
</dbReference>
<dbReference type="AlphaFoldDB" id="A0AAN8JJU0"/>
<dbReference type="Gene3D" id="2.60.120.10">
    <property type="entry name" value="Jelly Rolls"/>
    <property type="match status" value="1"/>
</dbReference>
<name>A0AAN8JJU0_PATCE</name>
<accession>A0AAN8JJU0</accession>
<evidence type="ECO:0000259" key="2">
    <source>
        <dbReference type="PROSITE" id="PS50042"/>
    </source>
</evidence>
<evidence type="ECO:0000313" key="3">
    <source>
        <dbReference type="EMBL" id="KAK6178075.1"/>
    </source>
</evidence>
<feature type="region of interest" description="Disordered" evidence="1">
    <location>
        <begin position="47"/>
        <end position="71"/>
    </location>
</feature>
<dbReference type="EMBL" id="JAZGQO010000009">
    <property type="protein sequence ID" value="KAK6178075.1"/>
    <property type="molecule type" value="Genomic_DNA"/>
</dbReference>
<feature type="domain" description="Cyclic nucleotide-binding" evidence="2">
    <location>
        <begin position="103"/>
        <end position="165"/>
    </location>
</feature>
<feature type="region of interest" description="Disordered" evidence="1">
    <location>
        <begin position="282"/>
        <end position="307"/>
    </location>
</feature>
<comment type="caution">
    <text evidence="3">The sequence shown here is derived from an EMBL/GenBank/DDBJ whole genome shotgun (WGS) entry which is preliminary data.</text>
</comment>
<dbReference type="GO" id="GO:0005886">
    <property type="term" value="C:plasma membrane"/>
    <property type="evidence" value="ECO:0007669"/>
    <property type="project" value="TreeGrafter"/>
</dbReference>
<evidence type="ECO:0000256" key="1">
    <source>
        <dbReference type="SAM" id="MobiDB-lite"/>
    </source>
</evidence>
<evidence type="ECO:0000313" key="4">
    <source>
        <dbReference type="Proteomes" id="UP001347796"/>
    </source>
</evidence>
<dbReference type="PROSITE" id="PS50042">
    <property type="entry name" value="CNMP_BINDING_3"/>
    <property type="match status" value="1"/>
</dbReference>
<dbReference type="InterPro" id="IPR014710">
    <property type="entry name" value="RmlC-like_jellyroll"/>
</dbReference>
<dbReference type="GO" id="GO:0010960">
    <property type="term" value="P:magnesium ion homeostasis"/>
    <property type="evidence" value="ECO:0007669"/>
    <property type="project" value="InterPro"/>
</dbReference>
<sequence>MAIVQLLHNDSECDPYYEITGVVTLEDVIEEILQSEIVDETDILSDNKKKAPRRHEKRDYSVFDQNDDESAPRISPQLALATFQFLTTTVDAFNEEVISRNVLKRLIRQNIVVNIHPTDPPSDKNYIYKQGKECDYFVLILQGHAEALIGKEQMVFEAGPFTYFGVDTLKKLKDNRAPEYHHAKNEKYIPDFSLRAVTDMQYIRIRRAHYLAARRTTSMMKKIRPDQAKLKEEEAFSKEWKQALNASLSRNNSAANITDLNCLDNSLKRALTDEVLNSDVMIESKPRSKSELEESRSQNSDGFSPKAIRDLKMKSSSFDDLPPKHNSRHNSIKLDQAALNQTLKFRNSNSEIDSIRYVDEEKTPLMNTETAQISPTSL</sequence>
<dbReference type="SUPFAM" id="SSF51206">
    <property type="entry name" value="cAMP-binding domain-like"/>
    <property type="match status" value="1"/>
</dbReference>